<proteinExistence type="predicted"/>
<dbReference type="EMBL" id="BMDE01000003">
    <property type="protein sequence ID" value="GGH91737.1"/>
    <property type="molecule type" value="Genomic_DNA"/>
</dbReference>
<dbReference type="PANTHER" id="PTHR43245">
    <property type="entry name" value="BIFUNCTIONAL POLYMYXIN RESISTANCE PROTEIN ARNA"/>
    <property type="match status" value="1"/>
</dbReference>
<dbReference type="InterPro" id="IPR050177">
    <property type="entry name" value="Lipid_A_modif_metabolic_enz"/>
</dbReference>
<dbReference type="CDD" id="cd05232">
    <property type="entry name" value="UDP_G4E_4_SDR_e"/>
    <property type="match status" value="1"/>
</dbReference>
<name>A0ABQ2AHT0_9PSED</name>
<protein>
    <submittedName>
        <fullName evidence="2">UDP-glucose 4-epimerase</fullName>
    </submittedName>
</protein>
<gene>
    <name evidence="2" type="ORF">GCM10007363_12350</name>
</gene>
<dbReference type="RefSeq" id="WP_093986646.1">
    <property type="nucleotide sequence ID" value="NZ_BMDE01000003.1"/>
</dbReference>
<comment type="caution">
    <text evidence="2">The sequence shown here is derived from an EMBL/GenBank/DDBJ whole genome shotgun (WGS) entry which is preliminary data.</text>
</comment>
<evidence type="ECO:0000313" key="3">
    <source>
        <dbReference type="Proteomes" id="UP000655550"/>
    </source>
</evidence>
<dbReference type="SUPFAM" id="SSF51735">
    <property type="entry name" value="NAD(P)-binding Rossmann-fold domains"/>
    <property type="match status" value="1"/>
</dbReference>
<keyword evidence="3" id="KW-1185">Reference proteome</keyword>
<feature type="domain" description="NAD-dependent epimerase/dehydratase" evidence="1">
    <location>
        <begin position="4"/>
        <end position="227"/>
    </location>
</feature>
<dbReference type="Pfam" id="PF01370">
    <property type="entry name" value="Epimerase"/>
    <property type="match status" value="1"/>
</dbReference>
<organism evidence="2 3">
    <name type="scientific">Pseudomonas fluvialis</name>
    <dbReference type="NCBI Taxonomy" id="1793966"/>
    <lineage>
        <taxon>Bacteria</taxon>
        <taxon>Pseudomonadati</taxon>
        <taxon>Pseudomonadota</taxon>
        <taxon>Gammaproteobacteria</taxon>
        <taxon>Pseudomonadales</taxon>
        <taxon>Pseudomonadaceae</taxon>
        <taxon>Pseudomonas</taxon>
    </lineage>
</organism>
<dbReference type="InterPro" id="IPR036291">
    <property type="entry name" value="NAD(P)-bd_dom_sf"/>
</dbReference>
<dbReference type="InterPro" id="IPR001509">
    <property type="entry name" value="Epimerase_deHydtase"/>
</dbReference>
<dbReference type="Proteomes" id="UP000655550">
    <property type="component" value="Unassembled WGS sequence"/>
</dbReference>
<dbReference type="PANTHER" id="PTHR43245:SF58">
    <property type="entry name" value="BLL5923 PROTEIN"/>
    <property type="match status" value="1"/>
</dbReference>
<accession>A0ABQ2AHT0</accession>
<sequence length="318" mass="33774">MAKVLLTGSKGFVGSILLSELTRLPDWRVVSAVRSDASNSSDDVVVVGNIDGTTDYSSALSGVNVVVHAAARAHIMHDEVVNPLEEYRKVNVEGTLNLAKQAAAAGVKRFVYISSIKVNGESTTGLTAFVEANTAIPEDPYGVSKYEAEVGLRLLAKETGLEVVIIRPPLVYGPGVKANFLSLLKLSATGLPLPFGSVNNKRSMVYVGNLVDLIVRCINHPSAANETFLVSDGDDVSLRSLLTMMRSAMGRSAYLIPAPVGLFKLAGTLTGKQGVVDRLVGDLQVDSSKARTLLGWVPPYTVEQGIAATVADFMSKEQ</sequence>
<dbReference type="Gene3D" id="3.40.50.720">
    <property type="entry name" value="NAD(P)-binding Rossmann-like Domain"/>
    <property type="match status" value="1"/>
</dbReference>
<evidence type="ECO:0000313" key="2">
    <source>
        <dbReference type="EMBL" id="GGH91737.1"/>
    </source>
</evidence>
<evidence type="ECO:0000259" key="1">
    <source>
        <dbReference type="Pfam" id="PF01370"/>
    </source>
</evidence>
<reference evidence="3" key="1">
    <citation type="journal article" date="2019" name="Int. J. Syst. Evol. Microbiol.">
        <title>The Global Catalogue of Microorganisms (GCM) 10K type strain sequencing project: providing services to taxonomists for standard genome sequencing and annotation.</title>
        <authorList>
            <consortium name="The Broad Institute Genomics Platform"/>
            <consortium name="The Broad Institute Genome Sequencing Center for Infectious Disease"/>
            <person name="Wu L."/>
            <person name="Ma J."/>
        </authorList>
    </citation>
    <scope>NUCLEOTIDE SEQUENCE [LARGE SCALE GENOMIC DNA]</scope>
    <source>
        <strain evidence="3">CCM 8778</strain>
    </source>
</reference>